<sequence length="177" mass="19509">MITAIPMNDDRVANHFTKANCLVFLDERGIEINRVDNPALAEGCAGKQKMVDLLAEQQVDRIVVRNIGEQMLGKLLARQFAVYQTNCGRRSAHELVDPIASGLLQLHQASQGRQSLNHEAKAKSGGCGCHHPEGEHSDACCHTANSPRQEMAPSQRNQMRRQDCGRHGQGRGRCCQS</sequence>
<evidence type="ECO:0000256" key="1">
    <source>
        <dbReference type="ARBA" id="ARBA00023231"/>
    </source>
</evidence>
<keyword evidence="1" id="KW-0535">Nitrogen fixation</keyword>
<dbReference type="Pfam" id="PF02579">
    <property type="entry name" value="Nitro_FeMo-Co"/>
    <property type="match status" value="1"/>
</dbReference>
<dbReference type="SUPFAM" id="SSF53146">
    <property type="entry name" value="Nitrogenase accessory factor-like"/>
    <property type="match status" value="1"/>
</dbReference>
<reference evidence="4 5" key="1">
    <citation type="submission" date="2020-01" db="EMBL/GenBank/DDBJ databases">
        <title>Complete genome of Aeromonas media MC64.</title>
        <authorList>
            <person name="Cao G."/>
            <person name="Fu J."/>
            <person name="Zhong C."/>
        </authorList>
    </citation>
    <scope>NUCLEOTIDE SEQUENCE [LARGE SCALE GENOMIC DNA]</scope>
    <source>
        <strain evidence="4 5">MC64</strain>
        <plasmid evidence="5">pmc64a</plasmid>
    </source>
</reference>
<dbReference type="AlphaFoldDB" id="A0AAE6VQH4"/>
<evidence type="ECO:0000313" key="4">
    <source>
        <dbReference type="EMBL" id="QHQ53626.1"/>
    </source>
</evidence>
<dbReference type="Proteomes" id="UP000463871">
    <property type="component" value="Plasmid pMC64A"/>
</dbReference>
<evidence type="ECO:0000313" key="5">
    <source>
        <dbReference type="Proteomes" id="UP000463871"/>
    </source>
</evidence>
<evidence type="ECO:0000256" key="2">
    <source>
        <dbReference type="SAM" id="MobiDB-lite"/>
    </source>
</evidence>
<feature type="domain" description="Dinitrogenase iron-molybdenum cofactor biosynthesis" evidence="3">
    <location>
        <begin position="9"/>
        <end position="87"/>
    </location>
</feature>
<dbReference type="InterPro" id="IPR003731">
    <property type="entry name" value="Di-Nase_FeMo-co_biosynth"/>
</dbReference>
<name>A0AAE6VQH4_AERME</name>
<accession>A0AAE6VQH4</accession>
<dbReference type="Gene3D" id="3.30.420.130">
    <property type="entry name" value="Dinitrogenase iron-molybdenum cofactor biosynthesis domain"/>
    <property type="match status" value="1"/>
</dbReference>
<gene>
    <name evidence="4" type="ORF">GWI30_22545</name>
</gene>
<dbReference type="EMBL" id="CP047963">
    <property type="protein sequence ID" value="QHQ53626.1"/>
    <property type="molecule type" value="Genomic_DNA"/>
</dbReference>
<proteinExistence type="predicted"/>
<geneLocation type="plasmid" evidence="5">
    <name>pmc64a</name>
</geneLocation>
<dbReference type="RefSeq" id="WP_161507954.1">
    <property type="nucleotide sequence ID" value="NZ_CAWPID010000002.1"/>
</dbReference>
<keyword evidence="4" id="KW-0614">Plasmid</keyword>
<protein>
    <recommendedName>
        <fullName evidence="3">Dinitrogenase iron-molybdenum cofactor biosynthesis domain-containing protein</fullName>
    </recommendedName>
</protein>
<evidence type="ECO:0000259" key="3">
    <source>
        <dbReference type="Pfam" id="PF02579"/>
    </source>
</evidence>
<feature type="region of interest" description="Disordered" evidence="2">
    <location>
        <begin position="147"/>
        <end position="177"/>
    </location>
</feature>
<organism evidence="4 5">
    <name type="scientific">Aeromonas media</name>
    <dbReference type="NCBI Taxonomy" id="651"/>
    <lineage>
        <taxon>Bacteria</taxon>
        <taxon>Pseudomonadati</taxon>
        <taxon>Pseudomonadota</taxon>
        <taxon>Gammaproteobacteria</taxon>
        <taxon>Aeromonadales</taxon>
        <taxon>Aeromonadaceae</taxon>
        <taxon>Aeromonas</taxon>
    </lineage>
</organism>
<feature type="compositionally biased region" description="Polar residues" evidence="2">
    <location>
        <begin position="147"/>
        <end position="157"/>
    </location>
</feature>
<dbReference type="InterPro" id="IPR036105">
    <property type="entry name" value="DiNase_FeMo-co_biosyn_sf"/>
</dbReference>